<feature type="transmembrane region" description="Helical" evidence="7">
    <location>
        <begin position="28"/>
        <end position="49"/>
    </location>
</feature>
<feature type="transmembrane region" description="Helical" evidence="7">
    <location>
        <begin position="449"/>
        <end position="466"/>
    </location>
</feature>
<evidence type="ECO:0000256" key="3">
    <source>
        <dbReference type="ARBA" id="ARBA00022692"/>
    </source>
</evidence>
<feature type="transmembrane region" description="Helical" evidence="7">
    <location>
        <begin position="61"/>
        <end position="81"/>
    </location>
</feature>
<feature type="transmembrane region" description="Helical" evidence="7">
    <location>
        <begin position="93"/>
        <end position="111"/>
    </location>
</feature>
<comment type="subcellular location">
    <subcellularLocation>
        <location evidence="1">Membrane</location>
        <topology evidence="1">Multi-pass membrane protein</topology>
    </subcellularLocation>
</comment>
<dbReference type="EMBL" id="OV696691">
    <property type="protein sequence ID" value="CAH1267949.1"/>
    <property type="molecule type" value="Genomic_DNA"/>
</dbReference>
<dbReference type="Pfam" id="PF05978">
    <property type="entry name" value="UNC-93"/>
    <property type="match status" value="1"/>
</dbReference>
<gene>
    <name evidence="8" type="primary">UNC93A</name>
    <name evidence="8" type="ORF">BLAG_LOCUS21083</name>
</gene>
<feature type="transmembrane region" description="Helical" evidence="7">
    <location>
        <begin position="295"/>
        <end position="313"/>
    </location>
</feature>
<evidence type="ECO:0000256" key="7">
    <source>
        <dbReference type="SAM" id="Phobius"/>
    </source>
</evidence>
<evidence type="ECO:0000313" key="8">
    <source>
        <dbReference type="EMBL" id="CAH1267949.1"/>
    </source>
</evidence>
<dbReference type="GO" id="GO:0016020">
    <property type="term" value="C:membrane"/>
    <property type="evidence" value="ECO:0007669"/>
    <property type="project" value="UniProtKB-SubCell"/>
</dbReference>
<dbReference type="PANTHER" id="PTHR19444">
    <property type="entry name" value="UNC-93 RELATED"/>
    <property type="match status" value="1"/>
</dbReference>
<feature type="transmembrane region" description="Helical" evidence="7">
    <location>
        <begin position="360"/>
        <end position="377"/>
    </location>
</feature>
<dbReference type="SUPFAM" id="SSF103473">
    <property type="entry name" value="MFS general substrate transporter"/>
    <property type="match status" value="1"/>
</dbReference>
<reference evidence="8" key="1">
    <citation type="submission" date="2022-01" db="EMBL/GenBank/DDBJ databases">
        <authorList>
            <person name="Braso-Vives M."/>
        </authorList>
    </citation>
    <scope>NUCLEOTIDE SEQUENCE</scope>
</reference>
<evidence type="ECO:0000256" key="2">
    <source>
        <dbReference type="ARBA" id="ARBA00009172"/>
    </source>
</evidence>
<evidence type="ECO:0000256" key="6">
    <source>
        <dbReference type="ARBA" id="ARBA00040854"/>
    </source>
</evidence>
<accession>A0A8K0EZ73</accession>
<feature type="transmembrane region" description="Helical" evidence="7">
    <location>
        <begin position="162"/>
        <end position="185"/>
    </location>
</feature>
<organism evidence="8 9">
    <name type="scientific">Branchiostoma lanceolatum</name>
    <name type="common">Common lancelet</name>
    <name type="synonym">Amphioxus lanceolatum</name>
    <dbReference type="NCBI Taxonomy" id="7740"/>
    <lineage>
        <taxon>Eukaryota</taxon>
        <taxon>Metazoa</taxon>
        <taxon>Chordata</taxon>
        <taxon>Cephalochordata</taxon>
        <taxon>Leptocardii</taxon>
        <taxon>Amphioxiformes</taxon>
        <taxon>Branchiostomatidae</taxon>
        <taxon>Branchiostoma</taxon>
    </lineage>
</organism>
<keyword evidence="9" id="KW-1185">Reference proteome</keyword>
<evidence type="ECO:0000313" key="9">
    <source>
        <dbReference type="Proteomes" id="UP000838412"/>
    </source>
</evidence>
<proteinExistence type="inferred from homology"/>
<evidence type="ECO:0000256" key="4">
    <source>
        <dbReference type="ARBA" id="ARBA00022989"/>
    </source>
</evidence>
<keyword evidence="5 7" id="KW-0472">Membrane</keyword>
<protein>
    <recommendedName>
        <fullName evidence="6">Protein unc-93 homolog A</fullName>
    </recommendedName>
</protein>
<comment type="similarity">
    <text evidence="2">Belongs to the unc-93 family.</text>
</comment>
<feature type="transmembrane region" description="Helical" evidence="7">
    <location>
        <begin position="238"/>
        <end position="262"/>
    </location>
</feature>
<dbReference type="PANTHER" id="PTHR19444:SF13">
    <property type="entry name" value="PROTEIN UNC-93 HOMOLOG A"/>
    <property type="match status" value="1"/>
</dbReference>
<feature type="transmembrane region" description="Helical" evidence="7">
    <location>
        <begin position="117"/>
        <end position="141"/>
    </location>
</feature>
<dbReference type="InterPro" id="IPR036259">
    <property type="entry name" value="MFS_trans_sf"/>
</dbReference>
<dbReference type="InterPro" id="IPR010291">
    <property type="entry name" value="Ion_channel_UNC-93"/>
</dbReference>
<dbReference type="AlphaFoldDB" id="A0A8K0EZ73"/>
<keyword evidence="4 7" id="KW-1133">Transmembrane helix</keyword>
<dbReference type="Gene3D" id="1.20.1250.20">
    <property type="entry name" value="MFS general substrate transporter like domains"/>
    <property type="match status" value="2"/>
</dbReference>
<evidence type="ECO:0000256" key="1">
    <source>
        <dbReference type="ARBA" id="ARBA00004141"/>
    </source>
</evidence>
<name>A0A8K0EZ73_BRALA</name>
<sequence length="507" mass="55138">MEQTSCGKSSASEEEFKQSSQPTSTKRIWKNLLVLASVFLVNFTSFRAIQNLQSTLNSEAGLGVVSLSCVYASMVLSCLYAPLFIHKVGSCKWTVVVCLFGHVLYTGSNFYPSWFTLIPSSILLGSISGPLWTAQITYLTSSAQEYAKVAQHGSPEGDISKFNGVFYFIFELAGLSGNLISSLVLSKGRQDIGKGEFCGAMDCGTETNWTSNHYVTNSSTSSVISNNSTGLPDDKQQVIVYTLFGVFLACNILAALIAWLCLDKDVKNLEKTSAESIQVSQLLLRTVRVFKDIDYVLLMPLLVIVGMSEAIVAGDITKSYVSCVLGVQMVGYAMLSFSLTSSVCSPVFGHLTKYMGTRTLILAAVAANTVLLIYMLLWQPDEDSLARILSVSGGWGVVRAVWHTQLYAVLGATFPSNQEAVFANTKMTQGLGNMLVFSYSSALCMDVKLYIYMAILALGTVGYGALEWKTRNKNNTEADTLDSTVDRGKGRDAAPETCDLMERETSL</sequence>
<dbReference type="OrthoDB" id="78663at2759"/>
<dbReference type="Proteomes" id="UP000838412">
    <property type="component" value="Chromosome 6"/>
</dbReference>
<evidence type="ECO:0000256" key="5">
    <source>
        <dbReference type="ARBA" id="ARBA00023136"/>
    </source>
</evidence>
<dbReference type="InterPro" id="IPR051951">
    <property type="entry name" value="UNC-93_regulatory"/>
</dbReference>
<feature type="transmembrane region" description="Helical" evidence="7">
    <location>
        <begin position="319"/>
        <end position="339"/>
    </location>
</feature>
<keyword evidence="3 7" id="KW-0812">Transmembrane</keyword>